<dbReference type="InterPro" id="IPR000742">
    <property type="entry name" value="EGF"/>
</dbReference>
<feature type="transmembrane region" description="Helical" evidence="3">
    <location>
        <begin position="2118"/>
        <end position="2143"/>
    </location>
</feature>
<dbReference type="InterPro" id="IPR002049">
    <property type="entry name" value="LE_dom"/>
</dbReference>
<feature type="compositionally biased region" description="Low complexity" evidence="2">
    <location>
        <begin position="294"/>
        <end position="321"/>
    </location>
</feature>
<feature type="compositionally biased region" description="Low complexity" evidence="2">
    <location>
        <begin position="453"/>
        <end position="477"/>
    </location>
</feature>
<feature type="compositionally biased region" description="Polar residues" evidence="2">
    <location>
        <begin position="200"/>
        <end position="216"/>
    </location>
</feature>
<feature type="domain" description="EGF-like" evidence="4">
    <location>
        <begin position="731"/>
        <end position="765"/>
    </location>
</feature>
<feature type="disulfide bond" evidence="1">
    <location>
        <begin position="807"/>
        <end position="816"/>
    </location>
</feature>
<feature type="compositionally biased region" description="Low complexity" evidence="2">
    <location>
        <begin position="133"/>
        <end position="142"/>
    </location>
</feature>
<feature type="transmembrane region" description="Helical" evidence="3">
    <location>
        <begin position="2353"/>
        <end position="2376"/>
    </location>
</feature>
<sequence>MSPEQGSLSHSMSMSLSSTYSVTPSSSASQSSSTSDSNRRSTSNSPTRDVTASRTITPPPTPTQSSTATLSQESSISESPSMSTTASKHVSKSSGTPSSSYTKDETMSRSPSQEQSASRTQTVTPPPTPTPSPSASSEISLTKTPILSSSPTITATISWQQSMTETVSPSLSMTQSPTQSFSKEPTLTHSPSSSSSRSPFTLSNEPTVTATPRFTVSPTLKSTPTWSLTPTLTTSQSSSLSVSLSEEISATRTQSPSLTTSTTLTDSATPSEEISNSPSDSATPTVSTTEDLSLSDSPTISTTPSKSSTPSSSESSSPTQTASVTSSYSLTLTQSPSVTISNSLSVSMSVTLSTSPTVSQSETEETSWSKTSTITISIGTISGVATGSVDVTPSRTKGTPTTTASLTSSYTLTTSLSNSLSVSSTMSQSMSQSDSTSVSETLTSSTTISDILTPTATMTPTRSSSSEPSETKTLTLTQTPSFTDSASPTAMNSFTETQTITEDGTATMSYELTTSVQPPTTTHVPTPTWTLPTRCPTDCMKGTCRQITAFVSQSVFYCVCQASSATGYWSGSERGGPCDKCATGYYGLGCLNACPGGACSICSGHGSCDDGLYGTGTCTCFNDPVRGFWQGFACTVCQSAKYGLSCNKNCTCGSQGTCNSGTVGDGSCKCNAGWIGQNCTTCDISTNTECDSFRTCPGDGNCNGNGACNYNKSDTGVCDCYPFYAGLDCSLHCSNNCSGHGTCSDGRYGTGICACNARYGSADCSTCQAGYYGTGSSCVGVCPGSETVKTNACSNQGTCTDTGICLCTGTWGGTKCNLVCPTASTNSSLVCAGHGVCNSNGLCVCDQDEINGFWYGAACEVCDPDYGATSCRTKCPTYNTDVQTCGATYGYGLCNNITATCDCSASKCGESCQVDTVNGECPKCNNTIPGDNVQYYGFDCDKICLCENGICNDGVGGDGTCSCSSGWSGQYCNITCPGGIIAPCSNNGACVQATSRCLCNASYAGSTCSLVCPRTSSGVCNGTGTCFDGSTGNGTCQCADGWVWPQTTCTTVCQCNGHGTCYFPNATCVCDQNFEGSHCERCVSGKFGTKCDKECIAGKGVTVGYTCLCLNGYAGANGCSISCPNTTLGVCNGQGTCSNTTGTCRCADTWLGPGCTCNNIQCRNANAFTTCDTTSGVCICVTGRTGAACASCVFGYYGAPVGGVSCATLCDCSSNGPCDINTGVCSCFSDSTNGYWTGGTCNQCAAGYMGTRCNQLSNAITQSTDLVRRLSGSVVSCTTYHAYLDAVHRLLYVGTSCFQSRFNVTSVTPFSPDSMNFNTTVDGSEINGDVVDLQVSITNPDELLFILQQNSTANAFYPTLFNASMMPFLASVNLLQDVTVPTNSPFSGTTLFAYFDQVSGNVCTMPSGQAYSRLYCKKLTGNVTAVLLTGFSYQTSAFVKSLSLIVLGGLANAITCSFMTVLLDASTAGTQFQLDLVHHVASANLSTCTAVNIVTATDDVIFFSIKAPTNYIGGYNFSTRTFFTGSLIGGETAGTAMTYNSRANIGYVVYNTLLVKFEVVPSATPGGPSVVNAYGQAYTSTTIKLFVQDDFLQLVYAPVVVSTGVQVMRFLLVEVHSIYPIVADRAGGALITVIGKGFRNVPGAVCLFDKDSVSFYQFINSTTVVCQAPQKISSEVCVTQLLEISINSIQTANLFSIERPASPTLLSVTPEFVRVGDVGKEVVIQGRGLTDSNYSRCRFFDPVSNQSALSIAIYSATNYTFTCVAPTVTSPWSSQTYIHITLDGFVFSASTLKFLFVGEATGILIDTASFSAVSSVRSFLTPTLTVYTVDPNQNKLLTVDTELRFSVVSAPNATTGSQPWVLQNPNATSVNGVATFSSLSLKDPPYGDFVFSVRMGNFITNFSLVIQPGEVVRLIVTTQPQLTAADTVIPGSSIPRPMDIVAVDAGGNDAASASSNRASFSLIRTYGGKLLLNESVLLGSALFSATGSANIGSPVVTPMFGFPYVIFFSYDLNPMINVSSNPFYAGCATTQYFVNGTQACQACNNDLYFCNGTDILVAKAKSWRANAAAAFFYSCPIDGACLEGGWCAEGYEGPLCGICSPGYGTDFTNKCGQCPNRAVSYVIFILVVLFQLVFLVFVSIAFIQNWQALNSLFTQAVITMCISFSHFQFLSLIGKLDLEWTPLVQDVLSFLGMLFAFELHRVRAVNCILVSNGIDAVWFAMIYSFIVICAIPILSLVVHRILRVFPTLLLTGYALNARAVMESRADALAKAKLVKRARNEDGSMYIKEHQRKGIVLNVAQVVVTFCFQTSCRSALQLFQCSTIQYSSTQVSNYLTADLSVSCDTSNYQTVLGYSMFLVVFYVVAVPVVFIFGVAYSRKRHTEEDYRLYTSFTTLGTRDMAFFWNGLLFCRRAALIAIELFLDYPLQGWMGMWLVTLSAWAEHYALPWEKGKHMNIERAGFMCAVFIANLGIIIPLIYNNAASKTVDALLMAALCALFAFTLYAGLYKSVRELQQRVKEHNMRDTEDGEDREADVGFTDVLRNEAKQVTNVMKNMADQAKNGLLEARGKMTHAMEEIANLAKLKQLENSNTNASQALDKSYASMPVRSAVGAMARERSPSVNDDAPRRSGSMRSSADIGKPPSIVFPDDDQEQVTRRRFQAKPPEPLRREASGHFDEIDDVESMDSSNEDYAAPPNTSMAGGSTAPLLNRSALSMLRASVGTSQRRTVRNDDGKSVDPASMRRMELEKDIDDFIAAKGFGLYQQDAAENSLYDTRDASPLAASPIAQRAAAMRALMKKQGTIPKALQDVIGDSSDEDDDSDDRSADSDL</sequence>
<dbReference type="EMBL" id="CYKH01000275">
    <property type="protein sequence ID" value="CUF24433.1"/>
    <property type="molecule type" value="Genomic_DNA"/>
</dbReference>
<dbReference type="OMA" id="SADICID"/>
<feature type="compositionally biased region" description="Low complexity" evidence="2">
    <location>
        <begin position="217"/>
        <end position="271"/>
    </location>
</feature>
<dbReference type="Gene3D" id="2.10.25.10">
    <property type="entry name" value="Laminin"/>
    <property type="match status" value="2"/>
</dbReference>
<feature type="transmembrane region" description="Helical" evidence="3">
    <location>
        <begin position="2458"/>
        <end position="2477"/>
    </location>
</feature>
<dbReference type="CDD" id="cd00055">
    <property type="entry name" value="EGF_Lam"/>
    <property type="match status" value="3"/>
</dbReference>
<feature type="disulfide bond" evidence="1">
    <location>
        <begin position="999"/>
        <end position="1008"/>
    </location>
</feature>
<dbReference type="PANTHER" id="PTHR11319">
    <property type="entry name" value="G PROTEIN-COUPLED RECEPTOR-RELATED"/>
    <property type="match status" value="1"/>
</dbReference>
<accession>A0A0S4ILE2</accession>
<feature type="compositionally biased region" description="Low complexity" evidence="2">
    <location>
        <begin position="63"/>
        <end position="100"/>
    </location>
</feature>
<feature type="disulfide bond" evidence="1">
    <location>
        <begin position="733"/>
        <end position="743"/>
    </location>
</feature>
<dbReference type="PROSITE" id="PS50026">
    <property type="entry name" value="EGF_3"/>
    <property type="match status" value="5"/>
</dbReference>
<feature type="compositionally biased region" description="Polar residues" evidence="2">
    <location>
        <begin position="478"/>
        <end position="490"/>
    </location>
</feature>
<proteinExistence type="predicted"/>
<feature type="domain" description="EGF-like" evidence="4">
    <location>
        <begin position="936"/>
        <end position="973"/>
    </location>
</feature>
<dbReference type="SMART" id="SM00181">
    <property type="entry name" value="EGF"/>
    <property type="match status" value="12"/>
</dbReference>
<keyword evidence="3" id="KW-1133">Transmembrane helix</keyword>
<evidence type="ECO:0000256" key="3">
    <source>
        <dbReference type="SAM" id="Phobius"/>
    </source>
</evidence>
<feature type="transmembrane region" description="Helical" evidence="3">
    <location>
        <begin position="2217"/>
        <end position="2242"/>
    </location>
</feature>
<comment type="caution">
    <text evidence="1">Lacks conserved residue(s) required for the propagation of feature annotation.</text>
</comment>
<dbReference type="Gene3D" id="2.60.40.10">
    <property type="entry name" value="Immunoglobulins"/>
    <property type="match status" value="1"/>
</dbReference>
<dbReference type="InterPro" id="IPR056047">
    <property type="entry name" value="CRMPA-like_DUF7630"/>
</dbReference>
<dbReference type="InterPro" id="IPR014756">
    <property type="entry name" value="Ig_E-set"/>
</dbReference>
<keyword evidence="1" id="KW-0245">EGF-like domain</keyword>
<gene>
    <name evidence="5" type="ORF">BSAL_60540</name>
</gene>
<feature type="domain" description="EGF-like" evidence="4">
    <location>
        <begin position="783"/>
        <end position="817"/>
    </location>
</feature>
<feature type="domain" description="EGF-like" evidence="4">
    <location>
        <begin position="692"/>
        <end position="730"/>
    </location>
</feature>
<evidence type="ECO:0000256" key="2">
    <source>
        <dbReference type="SAM" id="MobiDB-lite"/>
    </source>
</evidence>
<feature type="region of interest" description="Disordered" evidence="2">
    <location>
        <begin position="1"/>
        <end position="321"/>
    </location>
</feature>
<feature type="transmembrane region" description="Helical" evidence="3">
    <location>
        <begin position="2152"/>
        <end position="2174"/>
    </location>
</feature>
<protein>
    <submittedName>
        <fullName evidence="5">Transmembrane protein, putative</fullName>
    </submittedName>
</protein>
<dbReference type="OrthoDB" id="409374at2759"/>
<feature type="compositionally biased region" description="Basic and acidic residues" evidence="2">
    <location>
        <begin position="2664"/>
        <end position="2675"/>
    </location>
</feature>
<evidence type="ECO:0000313" key="6">
    <source>
        <dbReference type="Proteomes" id="UP000051952"/>
    </source>
</evidence>
<name>A0A0S4ILE2_BODSA</name>
<reference evidence="6" key="1">
    <citation type="submission" date="2015-09" db="EMBL/GenBank/DDBJ databases">
        <authorList>
            <consortium name="Pathogen Informatics"/>
        </authorList>
    </citation>
    <scope>NUCLEOTIDE SEQUENCE [LARGE SCALE GENOMIC DNA]</scope>
    <source>
        <strain evidence="6">Lake Konstanz</strain>
    </source>
</reference>
<feature type="region of interest" description="Disordered" evidence="2">
    <location>
        <begin position="2803"/>
        <end position="2828"/>
    </location>
</feature>
<keyword evidence="1" id="KW-1015">Disulfide bond</keyword>
<dbReference type="VEuPathDB" id="TriTrypDB:BSAL_60540"/>
<feature type="compositionally biased region" description="Polar residues" evidence="2">
    <location>
        <begin position="108"/>
        <end position="117"/>
    </location>
</feature>
<evidence type="ECO:0000256" key="1">
    <source>
        <dbReference type="PROSITE-ProRule" id="PRU00076"/>
    </source>
</evidence>
<feature type="compositionally biased region" description="Polar residues" evidence="2">
    <location>
        <begin position="143"/>
        <end position="189"/>
    </location>
</feature>
<dbReference type="Proteomes" id="UP000051952">
    <property type="component" value="Unassembled WGS sequence"/>
</dbReference>
<dbReference type="Pfam" id="PF00053">
    <property type="entry name" value="EGF_laminin"/>
    <property type="match status" value="2"/>
</dbReference>
<dbReference type="PROSITE" id="PS00022">
    <property type="entry name" value="EGF_1"/>
    <property type="match status" value="7"/>
</dbReference>
<evidence type="ECO:0000259" key="4">
    <source>
        <dbReference type="PROSITE" id="PS50026"/>
    </source>
</evidence>
<feature type="transmembrane region" description="Helical" evidence="3">
    <location>
        <begin position="2489"/>
        <end position="2506"/>
    </location>
</feature>
<feature type="disulfide bond" evidence="1">
    <location>
        <begin position="944"/>
        <end position="961"/>
    </location>
</feature>
<dbReference type="SMART" id="SM00180">
    <property type="entry name" value="EGF_Lam"/>
    <property type="match status" value="5"/>
</dbReference>
<feature type="disulfide bond" evidence="1">
    <location>
        <begin position="755"/>
        <end position="764"/>
    </location>
</feature>
<organism evidence="5 6">
    <name type="scientific">Bodo saltans</name>
    <name type="common">Flagellated protozoan</name>
    <dbReference type="NCBI Taxonomy" id="75058"/>
    <lineage>
        <taxon>Eukaryota</taxon>
        <taxon>Discoba</taxon>
        <taxon>Euglenozoa</taxon>
        <taxon>Kinetoplastea</taxon>
        <taxon>Metakinetoplastina</taxon>
        <taxon>Eubodonida</taxon>
        <taxon>Bodonidae</taxon>
        <taxon>Bodo</taxon>
    </lineage>
</organism>
<feature type="compositionally biased region" description="Polar residues" evidence="2">
    <location>
        <begin position="272"/>
        <end position="292"/>
    </location>
</feature>
<feature type="compositionally biased region" description="Low complexity" evidence="2">
    <location>
        <begin position="190"/>
        <end position="199"/>
    </location>
</feature>
<feature type="region of interest" description="Disordered" evidence="2">
    <location>
        <begin position="2610"/>
        <end position="2700"/>
    </location>
</feature>
<feature type="compositionally biased region" description="Low complexity" evidence="2">
    <location>
        <begin position="7"/>
        <end position="56"/>
    </location>
</feature>
<keyword evidence="6" id="KW-1185">Reference proteome</keyword>
<dbReference type="Pfam" id="PF24633">
    <property type="entry name" value="DUF7630"/>
    <property type="match status" value="1"/>
</dbReference>
<dbReference type="PRINTS" id="PR00011">
    <property type="entry name" value="EGFLAMININ"/>
</dbReference>
<feature type="disulfide bond" evidence="1">
    <location>
        <begin position="963"/>
        <end position="972"/>
    </location>
</feature>
<feature type="disulfide bond" evidence="1">
    <location>
        <begin position="720"/>
        <end position="729"/>
    </location>
</feature>
<dbReference type="PANTHER" id="PTHR11319:SF35">
    <property type="entry name" value="OUTER MEMBRANE PROTEIN PMPC-RELATED"/>
    <property type="match status" value="1"/>
</dbReference>
<dbReference type="InterPro" id="IPR013783">
    <property type="entry name" value="Ig-like_fold"/>
</dbReference>
<dbReference type="SUPFAM" id="SSF81296">
    <property type="entry name" value="E set domains"/>
    <property type="match status" value="1"/>
</dbReference>
<dbReference type="Gene3D" id="2.170.300.10">
    <property type="entry name" value="Tie2 ligand-binding domain superfamily"/>
    <property type="match status" value="1"/>
</dbReference>
<evidence type="ECO:0000313" key="5">
    <source>
        <dbReference type="EMBL" id="CUF24433.1"/>
    </source>
</evidence>
<feature type="domain" description="EGF-like" evidence="4">
    <location>
        <begin position="974"/>
        <end position="1009"/>
    </location>
</feature>
<keyword evidence="3" id="KW-0472">Membrane</keyword>
<feature type="region of interest" description="Disordered" evidence="2">
    <location>
        <begin position="453"/>
        <end position="490"/>
    </location>
</feature>
<keyword evidence="3 5" id="KW-0812">Transmembrane</keyword>